<comment type="caution">
    <text evidence="1">The sequence shown here is derived from an EMBL/GenBank/DDBJ whole genome shotgun (WGS) entry which is preliminary data.</text>
</comment>
<organism evidence="1 2">
    <name type="scientific">Desulfobacter postgatei</name>
    <dbReference type="NCBI Taxonomy" id="2293"/>
    <lineage>
        <taxon>Bacteria</taxon>
        <taxon>Pseudomonadati</taxon>
        <taxon>Thermodesulfobacteriota</taxon>
        <taxon>Desulfobacteria</taxon>
        <taxon>Desulfobacterales</taxon>
        <taxon>Desulfobacteraceae</taxon>
        <taxon>Desulfobacter</taxon>
    </lineage>
</organism>
<evidence type="ECO:0000313" key="2">
    <source>
        <dbReference type="Proteomes" id="UP000231203"/>
    </source>
</evidence>
<dbReference type="AlphaFoldDB" id="A0A2G6MQV0"/>
<evidence type="ECO:0000313" key="1">
    <source>
        <dbReference type="EMBL" id="PIE62463.1"/>
    </source>
</evidence>
<dbReference type="EMBL" id="PDTI01000042">
    <property type="protein sequence ID" value="PIE62463.1"/>
    <property type="molecule type" value="Genomic_DNA"/>
</dbReference>
<protein>
    <submittedName>
        <fullName evidence="1">Uncharacterized protein</fullName>
    </submittedName>
</protein>
<proteinExistence type="predicted"/>
<name>A0A2G6MQV0_9BACT</name>
<gene>
    <name evidence="1" type="ORF">CSA25_05070</name>
</gene>
<dbReference type="PROSITE" id="PS51257">
    <property type="entry name" value="PROKAR_LIPOPROTEIN"/>
    <property type="match status" value="1"/>
</dbReference>
<sequence length="247" mass="27086">MKSFTSWVGLGFLFGVLLVSGCAKKPGTISSSTGKTPPAVSPQKRLLEPSFSYLTFNLPKGITWVQSQNTPIGNGWVTEWVPKGYTSQNSPLRIIYQKRQPGLSPGLRLQEIVAPARNCGDAKITRFNGNSSYKHQANVEVFCSKMGKNDWGLVSYVAVFSNPSETHALIGEIRTPVTEKAGVFPGKTGQEKKLLNQTKTLTKLLFDAIRSVRVCKKNGSRTIDIKFGGIGAIFMRLQPIHQLSNTL</sequence>
<reference evidence="1 2" key="1">
    <citation type="submission" date="2017-10" db="EMBL/GenBank/DDBJ databases">
        <title>Novel microbial diversity and functional potential in the marine mammal oral microbiome.</title>
        <authorList>
            <person name="Dudek N.K."/>
            <person name="Sun C.L."/>
            <person name="Burstein D."/>
            <person name="Kantor R.S."/>
            <person name="Aliaga Goltsman D.S."/>
            <person name="Bik E.M."/>
            <person name="Thomas B.C."/>
            <person name="Banfield J.F."/>
            <person name="Relman D.A."/>
        </authorList>
    </citation>
    <scope>NUCLEOTIDE SEQUENCE [LARGE SCALE GENOMIC DNA]</scope>
    <source>
        <strain evidence="1">DOLJORAL78_47_202</strain>
    </source>
</reference>
<dbReference type="Proteomes" id="UP000231203">
    <property type="component" value="Unassembled WGS sequence"/>
</dbReference>
<accession>A0A2G6MQV0</accession>